<evidence type="ECO:0000313" key="1">
    <source>
        <dbReference type="EMBL" id="KAI9185246.1"/>
    </source>
</evidence>
<accession>A0AAD5J3X7</accession>
<comment type="caution">
    <text evidence="1">The sequence shown here is derived from an EMBL/GenBank/DDBJ whole genome shotgun (WGS) entry which is preliminary data.</text>
</comment>
<dbReference type="Proteomes" id="UP001064489">
    <property type="component" value="Chromosome 3"/>
</dbReference>
<reference evidence="1" key="2">
    <citation type="submission" date="2023-02" db="EMBL/GenBank/DDBJ databases">
        <authorList>
            <person name="Swenson N.G."/>
            <person name="Wegrzyn J.L."/>
            <person name="Mcevoy S.L."/>
        </authorList>
    </citation>
    <scope>NUCLEOTIDE SEQUENCE</scope>
    <source>
        <strain evidence="1">91603</strain>
        <tissue evidence="1">Leaf</tissue>
    </source>
</reference>
<protein>
    <submittedName>
        <fullName evidence="1">Uncharacterized protein</fullName>
    </submittedName>
</protein>
<gene>
    <name evidence="1" type="ORF">LWI28_005593</name>
</gene>
<evidence type="ECO:0000313" key="2">
    <source>
        <dbReference type="Proteomes" id="UP001064489"/>
    </source>
</evidence>
<dbReference type="EMBL" id="JAJSOW010000100">
    <property type="protein sequence ID" value="KAI9185246.1"/>
    <property type="molecule type" value="Genomic_DNA"/>
</dbReference>
<reference evidence="1" key="1">
    <citation type="journal article" date="2022" name="Plant J.">
        <title>Strategies of tolerance reflected in two North American maple genomes.</title>
        <authorList>
            <person name="McEvoy S.L."/>
            <person name="Sezen U.U."/>
            <person name="Trouern-Trend A."/>
            <person name="McMahon S.M."/>
            <person name="Schaberg P.G."/>
            <person name="Yang J."/>
            <person name="Wegrzyn J.L."/>
            <person name="Swenson N.G."/>
        </authorList>
    </citation>
    <scope>NUCLEOTIDE SEQUENCE</scope>
    <source>
        <strain evidence="1">91603</strain>
    </source>
</reference>
<name>A0AAD5J3X7_ACENE</name>
<dbReference type="AlphaFoldDB" id="A0AAD5J3X7"/>
<sequence length="335" mass="37247">MSYLIVGCQMQGVDSAAGGRSDDNLVKRKLHNNRVALVMGNEYTDKDNLFRNSRDMKKGLGGKAFLIKEKGEWIRKSKVKPRWSPFSRIAIRIEEPNWVENSDGDSNSPDSESATRAWVINKSLKGECLKKASIFRDLMVESGPQQLDGPIGLKGPTVGAGTQSEDHLEVNYSEVQGLNLCVDLTEGAREFNSQVPKSISSHQEPSQKVPRSEKIAQAKGAVESRVCLRPNCKLAKAGRTILPPRSHHMRTRAIDNACHVIGRRRVIWNLKEEIAKASTRVIPDPLSSYTGEMKSNKLALLFASSEVEFQSGSFDSPCPPRWPCGQVPLYFDIRD</sequence>
<keyword evidence="2" id="KW-1185">Reference proteome</keyword>
<organism evidence="1 2">
    <name type="scientific">Acer negundo</name>
    <name type="common">Box elder</name>
    <dbReference type="NCBI Taxonomy" id="4023"/>
    <lineage>
        <taxon>Eukaryota</taxon>
        <taxon>Viridiplantae</taxon>
        <taxon>Streptophyta</taxon>
        <taxon>Embryophyta</taxon>
        <taxon>Tracheophyta</taxon>
        <taxon>Spermatophyta</taxon>
        <taxon>Magnoliopsida</taxon>
        <taxon>eudicotyledons</taxon>
        <taxon>Gunneridae</taxon>
        <taxon>Pentapetalae</taxon>
        <taxon>rosids</taxon>
        <taxon>malvids</taxon>
        <taxon>Sapindales</taxon>
        <taxon>Sapindaceae</taxon>
        <taxon>Hippocastanoideae</taxon>
        <taxon>Acereae</taxon>
        <taxon>Acer</taxon>
    </lineage>
</organism>
<proteinExistence type="predicted"/>